<dbReference type="AlphaFoldDB" id="A0A1F4VDR1"/>
<dbReference type="InterPro" id="IPR052928">
    <property type="entry name" value="Desiccation-related_membrane"/>
</dbReference>
<organism evidence="2 3">
    <name type="scientific">candidate division WWE3 bacterium RIFCSPLOWO2_01_FULL_41_18</name>
    <dbReference type="NCBI Taxonomy" id="1802625"/>
    <lineage>
        <taxon>Bacteria</taxon>
        <taxon>Katanobacteria</taxon>
    </lineage>
</organism>
<dbReference type="PANTHER" id="PTHR35792:SF1">
    <property type="entry name" value="SLL0268 PROTEIN"/>
    <property type="match status" value="1"/>
</dbReference>
<gene>
    <name evidence="2" type="ORF">A3A78_04855</name>
</gene>
<proteinExistence type="predicted"/>
<evidence type="ECO:0000313" key="3">
    <source>
        <dbReference type="Proteomes" id="UP000176504"/>
    </source>
</evidence>
<comment type="caution">
    <text evidence="2">The sequence shown here is derived from an EMBL/GenBank/DDBJ whole genome shotgun (WGS) entry which is preliminary data.</text>
</comment>
<keyword evidence="1" id="KW-0812">Transmembrane</keyword>
<evidence type="ECO:0000256" key="1">
    <source>
        <dbReference type="SAM" id="Phobius"/>
    </source>
</evidence>
<feature type="transmembrane region" description="Helical" evidence="1">
    <location>
        <begin position="12"/>
        <end position="34"/>
    </location>
</feature>
<evidence type="ECO:0008006" key="4">
    <source>
        <dbReference type="Google" id="ProtNLM"/>
    </source>
</evidence>
<protein>
    <recommendedName>
        <fullName evidence="4">Gas vesicle protein</fullName>
    </recommendedName>
</protein>
<dbReference type="PANTHER" id="PTHR35792">
    <property type="entry name" value="GENERAL STRESS PROTEIN"/>
    <property type="match status" value="1"/>
</dbReference>
<dbReference type="InterPro" id="IPR024623">
    <property type="entry name" value="YtxH"/>
</dbReference>
<evidence type="ECO:0000313" key="2">
    <source>
        <dbReference type="EMBL" id="OGC55275.1"/>
    </source>
</evidence>
<dbReference type="EMBL" id="MEVI01000003">
    <property type="protein sequence ID" value="OGC55275.1"/>
    <property type="molecule type" value="Genomic_DNA"/>
</dbReference>
<reference evidence="2 3" key="1">
    <citation type="journal article" date="2016" name="Nat. Commun.">
        <title>Thousands of microbial genomes shed light on interconnected biogeochemical processes in an aquifer system.</title>
        <authorList>
            <person name="Anantharaman K."/>
            <person name="Brown C.T."/>
            <person name="Hug L.A."/>
            <person name="Sharon I."/>
            <person name="Castelle C.J."/>
            <person name="Probst A.J."/>
            <person name="Thomas B.C."/>
            <person name="Singh A."/>
            <person name="Wilkins M.J."/>
            <person name="Karaoz U."/>
            <person name="Brodie E.L."/>
            <person name="Williams K.H."/>
            <person name="Hubbard S.S."/>
            <person name="Banfield J.F."/>
        </authorList>
    </citation>
    <scope>NUCLEOTIDE SEQUENCE [LARGE SCALE GENOMIC DNA]</scope>
</reference>
<sequence length="109" mass="11978">MKNNSLSKNKVLLPVGILIGALLGGVAGVLLAPASGKENRKKLKEITLKLKAELEKRLGEAKEITEESYTKMVNTIVDEYSKKEPIIKEQAGKLKEALKGRFKLSSKED</sequence>
<dbReference type="Proteomes" id="UP000176504">
    <property type="component" value="Unassembled WGS sequence"/>
</dbReference>
<accession>A0A1F4VDR1</accession>
<name>A0A1F4VDR1_UNCKA</name>
<keyword evidence="1" id="KW-1133">Transmembrane helix</keyword>
<keyword evidence="1" id="KW-0472">Membrane</keyword>
<dbReference type="Pfam" id="PF12732">
    <property type="entry name" value="YtxH"/>
    <property type="match status" value="1"/>
</dbReference>